<dbReference type="Proteomes" id="UP000019335">
    <property type="component" value="Chromosome 18"/>
</dbReference>
<name>W7TS27_9STRA</name>
<proteinExistence type="predicted"/>
<dbReference type="Pfam" id="PF04536">
    <property type="entry name" value="TPM_phosphatase"/>
    <property type="match status" value="1"/>
</dbReference>
<dbReference type="PANTHER" id="PTHR35514">
    <property type="entry name" value="THYLAKOID LUMENAL 15.0 KDA PROTEIN 2, CHLOROPLASTIC"/>
    <property type="match status" value="1"/>
</dbReference>
<evidence type="ECO:0000259" key="2">
    <source>
        <dbReference type="Pfam" id="PF04536"/>
    </source>
</evidence>
<comment type="caution">
    <text evidence="3">The sequence shown here is derived from an EMBL/GenBank/DDBJ whole genome shotgun (WGS) entry which is preliminary data.</text>
</comment>
<dbReference type="OrthoDB" id="417797at2759"/>
<dbReference type="Gene3D" id="3.10.310.50">
    <property type="match status" value="1"/>
</dbReference>
<reference evidence="3 4" key="1">
    <citation type="journal article" date="2014" name="Mol. Plant">
        <title>Chromosome Scale Genome Assembly and Transcriptome Profiling of Nannochloropsis gaditana in Nitrogen Depletion.</title>
        <authorList>
            <person name="Corteggiani Carpinelli E."/>
            <person name="Telatin A."/>
            <person name="Vitulo N."/>
            <person name="Forcato C."/>
            <person name="D'Angelo M."/>
            <person name="Schiavon R."/>
            <person name="Vezzi A."/>
            <person name="Giacometti G.M."/>
            <person name="Morosinotto T."/>
            <person name="Valle G."/>
        </authorList>
    </citation>
    <scope>NUCLEOTIDE SEQUENCE [LARGE SCALE GENOMIC DNA]</scope>
    <source>
        <strain evidence="3 4">B-31</strain>
    </source>
</reference>
<accession>W7TS27</accession>
<dbReference type="PANTHER" id="PTHR35514:SF1">
    <property type="entry name" value="THYLAKOID LUMENAL 15.0 KDA PROTEIN 2, CHLOROPLASTIC"/>
    <property type="match status" value="1"/>
</dbReference>
<evidence type="ECO:0000313" key="3">
    <source>
        <dbReference type="EMBL" id="EWM23129.1"/>
    </source>
</evidence>
<organism evidence="3 4">
    <name type="scientific">Nannochloropsis gaditana</name>
    <dbReference type="NCBI Taxonomy" id="72520"/>
    <lineage>
        <taxon>Eukaryota</taxon>
        <taxon>Sar</taxon>
        <taxon>Stramenopiles</taxon>
        <taxon>Ochrophyta</taxon>
        <taxon>Eustigmatophyceae</taxon>
        <taxon>Eustigmatales</taxon>
        <taxon>Monodopsidaceae</taxon>
        <taxon>Nannochloropsis</taxon>
    </lineage>
</organism>
<evidence type="ECO:0000313" key="4">
    <source>
        <dbReference type="Proteomes" id="UP000019335"/>
    </source>
</evidence>
<keyword evidence="4" id="KW-1185">Reference proteome</keyword>
<dbReference type="InterPro" id="IPR007621">
    <property type="entry name" value="TPM_dom"/>
</dbReference>
<dbReference type="AlphaFoldDB" id="W7TS27"/>
<dbReference type="EMBL" id="AZIL01001819">
    <property type="protein sequence ID" value="EWM23129.1"/>
    <property type="molecule type" value="Genomic_DNA"/>
</dbReference>
<protein>
    <submittedName>
        <fullName evidence="3">Putative repair protein</fullName>
    </submittedName>
</protein>
<evidence type="ECO:0000256" key="1">
    <source>
        <dbReference type="SAM" id="MobiDB-lite"/>
    </source>
</evidence>
<feature type="region of interest" description="Disordered" evidence="1">
    <location>
        <begin position="76"/>
        <end position="97"/>
    </location>
</feature>
<feature type="domain" description="TPM" evidence="2">
    <location>
        <begin position="152"/>
        <end position="275"/>
    </location>
</feature>
<sequence>MKFLVYFSLLEKGASLVGPLVELLTQKSMQPRNAPQGTTFKTFCLLWFLAGSGAFHVQPNARFSVVRDDSGILGSSRRGTLTTRKATEKSDHGGSNPFFAAHPPSTKSRHGFLGGLFSAGLLTIGTFSLQPVWARPEGVNKPELLPKERSNVIDLERFLTSGQKKRLSQQLDALEKDSGIKVRLLCQRYPDTPGLAIKDYWGLDDKSIVVVADKGPANIKQVATRNLLNFNVGSGLQLLLPPAFWNRLRSQFGSIFYLRSHGDDEAIIATINTIDTCIRLKGCVDVPKGAAEEEGEWNLKREAHLGGNDCKPIEITTIEYTSNAKQAML</sequence>
<gene>
    <name evidence="3" type="primary">oec</name>
    <name evidence="3" type="ORF">Naga_100229g2</name>
</gene>